<organism evidence="8 9">
    <name type="scientific">Pythium oligandrum</name>
    <name type="common">Mycoparasitic fungus</name>
    <dbReference type="NCBI Taxonomy" id="41045"/>
    <lineage>
        <taxon>Eukaryota</taxon>
        <taxon>Sar</taxon>
        <taxon>Stramenopiles</taxon>
        <taxon>Oomycota</taxon>
        <taxon>Peronosporomycetes</taxon>
        <taxon>Pythiales</taxon>
        <taxon>Pythiaceae</taxon>
        <taxon>Pythium</taxon>
    </lineage>
</organism>
<dbReference type="Proteomes" id="UP000794436">
    <property type="component" value="Unassembled WGS sequence"/>
</dbReference>
<keyword evidence="2 6" id="KW-0812">Transmembrane</keyword>
<evidence type="ECO:0000256" key="3">
    <source>
        <dbReference type="ARBA" id="ARBA00022989"/>
    </source>
</evidence>
<dbReference type="PANTHER" id="PTHR11972:SF193">
    <property type="entry name" value="FAD-BINDING FR-TYPE DOMAIN-CONTAINING PROTEIN"/>
    <property type="match status" value="1"/>
</dbReference>
<dbReference type="OrthoDB" id="122720at2759"/>
<reference evidence="8" key="1">
    <citation type="submission" date="2019-03" db="EMBL/GenBank/DDBJ databases">
        <title>Long read genome sequence of the mycoparasitic Pythium oligandrum ATCC 38472 isolated from sugarbeet rhizosphere.</title>
        <authorList>
            <person name="Gaulin E."/>
        </authorList>
    </citation>
    <scope>NUCLEOTIDE SEQUENCE</scope>
    <source>
        <strain evidence="8">ATCC 38472_TT</strain>
    </source>
</reference>
<comment type="caution">
    <text evidence="8">The sequence shown here is derived from an EMBL/GenBank/DDBJ whole genome shotgun (WGS) entry which is preliminary data.</text>
</comment>
<dbReference type="InterPro" id="IPR013130">
    <property type="entry name" value="Fe3_Rdtase_TM_dom"/>
</dbReference>
<evidence type="ECO:0000259" key="7">
    <source>
        <dbReference type="Pfam" id="PF01794"/>
    </source>
</evidence>
<evidence type="ECO:0000313" key="8">
    <source>
        <dbReference type="EMBL" id="TMW61154.1"/>
    </source>
</evidence>
<sequence length="226" mass="25826">MSTGEGLATAKQYNVRVIGSYINGLRVRIAEWYGVPHEQAILPQLDASVVPIGHAEMVRPTFAVLFAVLPVVVSVVLVKYLRHFNLRRIMTQPLLRLAMLLRRKPSFRGRVSYWSVGEWLFLVGFIIGGNIVTFCYAYTQSLIRSKYIAATYNLPINFDVYLQAVAFVLGFNCLYNMVFLLLPATRNCMWMELFNISYANGIKYHRWLGVATILTAFFHGAGYHWM</sequence>
<dbReference type="EMBL" id="SPLM01000077">
    <property type="protein sequence ID" value="TMW61154.1"/>
    <property type="molecule type" value="Genomic_DNA"/>
</dbReference>
<feature type="transmembrane region" description="Helical" evidence="6">
    <location>
        <begin position="111"/>
        <end position="140"/>
    </location>
</feature>
<comment type="subcellular location">
    <subcellularLocation>
        <location evidence="1">Membrane</location>
        <topology evidence="1">Multi-pass membrane protein</topology>
    </subcellularLocation>
</comment>
<evidence type="ECO:0000256" key="6">
    <source>
        <dbReference type="SAM" id="Phobius"/>
    </source>
</evidence>
<dbReference type="GO" id="GO:0005886">
    <property type="term" value="C:plasma membrane"/>
    <property type="evidence" value="ECO:0007669"/>
    <property type="project" value="TreeGrafter"/>
</dbReference>
<keyword evidence="4" id="KW-0560">Oxidoreductase</keyword>
<evidence type="ECO:0000256" key="1">
    <source>
        <dbReference type="ARBA" id="ARBA00004141"/>
    </source>
</evidence>
<feature type="domain" description="Ferric oxidoreductase" evidence="7">
    <location>
        <begin position="170"/>
        <end position="225"/>
    </location>
</feature>
<dbReference type="InterPro" id="IPR050369">
    <property type="entry name" value="RBOH/FRE"/>
</dbReference>
<evidence type="ECO:0000256" key="2">
    <source>
        <dbReference type="ARBA" id="ARBA00022692"/>
    </source>
</evidence>
<evidence type="ECO:0000256" key="4">
    <source>
        <dbReference type="ARBA" id="ARBA00023002"/>
    </source>
</evidence>
<dbReference type="AlphaFoldDB" id="A0A8K1FHM3"/>
<dbReference type="PANTHER" id="PTHR11972">
    <property type="entry name" value="NADPH OXIDASE"/>
    <property type="match status" value="1"/>
</dbReference>
<gene>
    <name evidence="8" type="ORF">Poli38472_013617</name>
</gene>
<keyword evidence="9" id="KW-1185">Reference proteome</keyword>
<evidence type="ECO:0000313" key="9">
    <source>
        <dbReference type="Proteomes" id="UP000794436"/>
    </source>
</evidence>
<keyword evidence="3 6" id="KW-1133">Transmembrane helix</keyword>
<accession>A0A8K1FHM3</accession>
<keyword evidence="5 6" id="KW-0472">Membrane</keyword>
<dbReference type="GO" id="GO:0016491">
    <property type="term" value="F:oxidoreductase activity"/>
    <property type="evidence" value="ECO:0007669"/>
    <property type="project" value="UniProtKB-KW"/>
</dbReference>
<evidence type="ECO:0000256" key="5">
    <source>
        <dbReference type="ARBA" id="ARBA00023136"/>
    </source>
</evidence>
<feature type="transmembrane region" description="Helical" evidence="6">
    <location>
        <begin position="62"/>
        <end position="81"/>
    </location>
</feature>
<feature type="transmembrane region" description="Helical" evidence="6">
    <location>
        <begin position="204"/>
        <end position="225"/>
    </location>
</feature>
<proteinExistence type="predicted"/>
<feature type="transmembrane region" description="Helical" evidence="6">
    <location>
        <begin position="160"/>
        <end position="183"/>
    </location>
</feature>
<dbReference type="Pfam" id="PF01794">
    <property type="entry name" value="Ferric_reduct"/>
    <property type="match status" value="1"/>
</dbReference>
<protein>
    <recommendedName>
        <fullName evidence="7">Ferric oxidoreductase domain-containing protein</fullName>
    </recommendedName>
</protein>
<name>A0A8K1FHM3_PYTOL</name>